<evidence type="ECO:0000313" key="1">
    <source>
        <dbReference type="EMBL" id="SFN31438.1"/>
    </source>
</evidence>
<protein>
    <submittedName>
        <fullName evidence="1">Uncharacterized protein</fullName>
    </submittedName>
</protein>
<organism evidence="1 2">
    <name type="scientific">Flavobacterium succinicans</name>
    <dbReference type="NCBI Taxonomy" id="29536"/>
    <lineage>
        <taxon>Bacteria</taxon>
        <taxon>Pseudomonadati</taxon>
        <taxon>Bacteroidota</taxon>
        <taxon>Flavobacteriia</taxon>
        <taxon>Flavobacteriales</taxon>
        <taxon>Flavobacteriaceae</taxon>
        <taxon>Flavobacterium</taxon>
    </lineage>
</organism>
<dbReference type="RefSeq" id="WP_024981653.1">
    <property type="nucleotide sequence ID" value="NZ_CBCRUM010000018.1"/>
</dbReference>
<dbReference type="eggNOG" id="ENOG5032XUG">
    <property type="taxonomic scope" value="Bacteria"/>
</dbReference>
<dbReference type="EMBL" id="FOUT01000010">
    <property type="protein sequence ID" value="SFN31438.1"/>
    <property type="molecule type" value="Genomic_DNA"/>
</dbReference>
<dbReference type="Proteomes" id="UP000182961">
    <property type="component" value="Unassembled WGS sequence"/>
</dbReference>
<keyword evidence="2" id="KW-1185">Reference proteome</keyword>
<sequence length="286" mass="32735">MSTITFEEYKEGIKAQFQAIKRVGIYGSGDLSNVTPAQLRDLCLRKAENQLNPKDEMVFRYFFNAKEGEKLTRAIENYGIGKLKSVISFLKGEKNSENRNRIELAAILVDFNPRPFHSYFTNDGKEIKVEKESIQDQKGVNEEALLSLVSEEGKERNGFQKKSILDRYKKVWIKGAVLCSIGIGLVSLLPKKECMQWNTNHYEVVDCSSQSSSAIDLRIPINNERLGLKKLEPKTIKTYFENDQPSVWYAKIEGKIELFNQPGLHPTTGKTLKPITQYIINKYLRD</sequence>
<dbReference type="AlphaFoldDB" id="A0A1I4XZX7"/>
<accession>A0A1I4XZX7</accession>
<evidence type="ECO:0000313" key="2">
    <source>
        <dbReference type="Proteomes" id="UP000182961"/>
    </source>
</evidence>
<name>A0A1I4XZX7_9FLAO</name>
<proteinExistence type="predicted"/>
<reference evidence="2" key="1">
    <citation type="submission" date="2016-10" db="EMBL/GenBank/DDBJ databases">
        <authorList>
            <person name="Varghese N."/>
            <person name="Submissions S."/>
        </authorList>
    </citation>
    <scope>NUCLEOTIDE SEQUENCE [LARGE SCALE GENOMIC DNA]</scope>
    <source>
        <strain evidence="2">DSM 4002</strain>
    </source>
</reference>
<gene>
    <name evidence="1" type="ORF">SAMN05444143_11046</name>
</gene>